<dbReference type="AlphaFoldDB" id="A0AAV7F826"/>
<dbReference type="PANTHER" id="PTHR47076:SF1">
    <property type="entry name" value="NHL DOMAIN PROTEIN"/>
    <property type="match status" value="1"/>
</dbReference>
<evidence type="ECO:0000256" key="1">
    <source>
        <dbReference type="SAM" id="MobiDB-lite"/>
    </source>
</evidence>
<evidence type="ECO:0000313" key="2">
    <source>
        <dbReference type="EMBL" id="KAG9456221.1"/>
    </source>
</evidence>
<organism evidence="2 3">
    <name type="scientific">Aristolochia fimbriata</name>
    <name type="common">White veined hardy Dutchman's pipe vine</name>
    <dbReference type="NCBI Taxonomy" id="158543"/>
    <lineage>
        <taxon>Eukaryota</taxon>
        <taxon>Viridiplantae</taxon>
        <taxon>Streptophyta</taxon>
        <taxon>Embryophyta</taxon>
        <taxon>Tracheophyta</taxon>
        <taxon>Spermatophyta</taxon>
        <taxon>Magnoliopsida</taxon>
        <taxon>Magnoliidae</taxon>
        <taxon>Piperales</taxon>
        <taxon>Aristolochiaceae</taxon>
        <taxon>Aristolochia</taxon>
    </lineage>
</organism>
<dbReference type="PANTHER" id="PTHR47076">
    <property type="entry name" value="NHL DOMAIN PROTEIN"/>
    <property type="match status" value="1"/>
</dbReference>
<comment type="caution">
    <text evidence="2">The sequence shown here is derived from an EMBL/GenBank/DDBJ whole genome shotgun (WGS) entry which is preliminary data.</text>
</comment>
<dbReference type="Proteomes" id="UP000825729">
    <property type="component" value="Unassembled WGS sequence"/>
</dbReference>
<evidence type="ECO:0000313" key="3">
    <source>
        <dbReference type="Proteomes" id="UP000825729"/>
    </source>
</evidence>
<sequence length="145" mass="16429">MAAASERANFIERPSSEGAKAGEGEEDFFASSGGCWDLLCCFGSRRESGYSDEKSLLQGEPQGEAWWLRKARSVKEFSEVVAGPKWKTFLRRFSNGFKRRRSQFQYDPQSYALNFVDDEEERECPSFSTRFAAPSGKYSAPLVHQ</sequence>
<dbReference type="EMBL" id="JAINDJ010000002">
    <property type="protein sequence ID" value="KAG9456221.1"/>
    <property type="molecule type" value="Genomic_DNA"/>
</dbReference>
<feature type="region of interest" description="Disordered" evidence="1">
    <location>
        <begin position="1"/>
        <end position="25"/>
    </location>
</feature>
<protein>
    <submittedName>
        <fullName evidence="2">Uncharacterized protein</fullName>
    </submittedName>
</protein>
<accession>A0AAV7F826</accession>
<keyword evidence="3" id="KW-1185">Reference proteome</keyword>
<proteinExistence type="predicted"/>
<reference evidence="2 3" key="1">
    <citation type="submission" date="2021-07" db="EMBL/GenBank/DDBJ databases">
        <title>The Aristolochia fimbriata genome: insights into angiosperm evolution, floral development and chemical biosynthesis.</title>
        <authorList>
            <person name="Jiao Y."/>
        </authorList>
    </citation>
    <scope>NUCLEOTIDE SEQUENCE [LARGE SCALE GENOMIC DNA]</scope>
    <source>
        <strain evidence="2">IBCAS-2021</strain>
        <tissue evidence="2">Leaf</tissue>
    </source>
</reference>
<gene>
    <name evidence="2" type="ORF">H6P81_000729</name>
</gene>
<name>A0AAV7F826_ARIFI</name>